<dbReference type="Proteomes" id="UP001165296">
    <property type="component" value="Unassembled WGS sequence"/>
</dbReference>
<proteinExistence type="predicted"/>
<evidence type="ECO:0000313" key="2">
    <source>
        <dbReference type="Proteomes" id="UP001165296"/>
    </source>
</evidence>
<organism evidence="1 2">
    <name type="scientific">Hymenobacter lucidus</name>
    <dbReference type="NCBI Taxonomy" id="2880930"/>
    <lineage>
        <taxon>Bacteria</taxon>
        <taxon>Pseudomonadati</taxon>
        <taxon>Bacteroidota</taxon>
        <taxon>Cytophagia</taxon>
        <taxon>Cytophagales</taxon>
        <taxon>Hymenobacteraceae</taxon>
        <taxon>Hymenobacter</taxon>
    </lineage>
</organism>
<dbReference type="RefSeq" id="WP_226177899.1">
    <property type="nucleotide sequence ID" value="NZ_JAJADR010000006.1"/>
</dbReference>
<accession>A0ABS8AUS9</accession>
<name>A0ABS8AUS9_9BACT</name>
<evidence type="ECO:0000313" key="1">
    <source>
        <dbReference type="EMBL" id="MCB2409987.1"/>
    </source>
</evidence>
<protein>
    <submittedName>
        <fullName evidence="1">Uncharacterized protein</fullName>
    </submittedName>
</protein>
<dbReference type="EMBL" id="JAJADR010000006">
    <property type="protein sequence ID" value="MCB2409987.1"/>
    <property type="molecule type" value="Genomic_DNA"/>
</dbReference>
<comment type="caution">
    <text evidence="1">The sequence shown here is derived from an EMBL/GenBank/DDBJ whole genome shotgun (WGS) entry which is preliminary data.</text>
</comment>
<gene>
    <name evidence="1" type="ORF">LGH74_18495</name>
</gene>
<sequence>MRIKIIRVFFIIGCLGFFQCQEDKFSFYKDPMQAHDVWRLPLIEPHQLITAYCCEGWNFQEKEFSKSFSADSINLDNNYVLFWSGAENYGLLDIKRKTVSQFGTYQQFADSVKLKGITKKLYCTKTVYANWRETGQLPWAEEILTAQVFD</sequence>
<reference evidence="1" key="1">
    <citation type="submission" date="2021-10" db="EMBL/GenBank/DDBJ databases">
        <authorList>
            <person name="Dean J.D."/>
            <person name="Kim M.K."/>
            <person name="Newey C.N."/>
            <person name="Stoker T.S."/>
            <person name="Thompson D.W."/>
            <person name="Grose J.H."/>
        </authorList>
    </citation>
    <scope>NUCLEOTIDE SEQUENCE</scope>
    <source>
        <strain evidence="1">BT178</strain>
    </source>
</reference>
<keyword evidence="2" id="KW-1185">Reference proteome</keyword>